<dbReference type="Pfam" id="PF19739">
    <property type="entry name" value="DUF6228"/>
    <property type="match status" value="1"/>
</dbReference>
<reference evidence="1 2" key="1">
    <citation type="submission" date="2020-12" db="EMBL/GenBank/DDBJ databases">
        <title>Geomonas sp. Red259, isolated from paddy soil.</title>
        <authorList>
            <person name="Xu Z."/>
            <person name="Zhang Z."/>
            <person name="Masuda Y."/>
            <person name="Itoh H."/>
            <person name="Senoo K."/>
        </authorList>
    </citation>
    <scope>NUCLEOTIDE SEQUENCE [LARGE SCALE GENOMIC DNA]</scope>
    <source>
        <strain evidence="1 2">Red259</strain>
    </source>
</reference>
<comment type="caution">
    <text evidence="1">The sequence shown here is derived from an EMBL/GenBank/DDBJ whole genome shotgun (WGS) entry which is preliminary data.</text>
</comment>
<name>A0ABS0YVS4_9BACT</name>
<protein>
    <submittedName>
        <fullName evidence="1">Uncharacterized protein</fullName>
    </submittedName>
</protein>
<evidence type="ECO:0000313" key="2">
    <source>
        <dbReference type="Proteomes" id="UP000641025"/>
    </source>
</evidence>
<dbReference type="InterPro" id="IPR046196">
    <property type="entry name" value="DUF6228"/>
</dbReference>
<sequence>MFQIKSTETDGLPEFFDFEGDSFKVSVRSKSHSALREVYGYPDAEGIAQIFREAANQWRGWSGTKMWESLEGEFKIELKADKTGHVTIYININHDGGNTEPWRLKSCLLIEAGQLEAIAKRATEFFKA</sequence>
<dbReference type="Proteomes" id="UP000641025">
    <property type="component" value="Unassembled WGS sequence"/>
</dbReference>
<dbReference type="RefSeq" id="WP_199396555.1">
    <property type="nucleotide sequence ID" value="NZ_JAEMHK010000016.1"/>
</dbReference>
<gene>
    <name evidence="1" type="ORF">JFN90_18260</name>
</gene>
<proteinExistence type="predicted"/>
<accession>A0ABS0YVS4</accession>
<organism evidence="1 2">
    <name type="scientific">Geomonas propionica</name>
    <dbReference type="NCBI Taxonomy" id="2798582"/>
    <lineage>
        <taxon>Bacteria</taxon>
        <taxon>Pseudomonadati</taxon>
        <taxon>Thermodesulfobacteriota</taxon>
        <taxon>Desulfuromonadia</taxon>
        <taxon>Geobacterales</taxon>
        <taxon>Geobacteraceae</taxon>
        <taxon>Geomonas</taxon>
    </lineage>
</organism>
<evidence type="ECO:0000313" key="1">
    <source>
        <dbReference type="EMBL" id="MBJ6802075.1"/>
    </source>
</evidence>
<dbReference type="EMBL" id="JAEMHK010000016">
    <property type="protein sequence ID" value="MBJ6802075.1"/>
    <property type="molecule type" value="Genomic_DNA"/>
</dbReference>
<keyword evidence="2" id="KW-1185">Reference proteome</keyword>